<proteinExistence type="predicted"/>
<accession>A0A371GQD5</accession>
<sequence length="154" mass="18143">MGATSAKKHGVLYMRSFKEVIRYALLNFKLYDSKIVKDYYYKTKEIVSQMKAYGENILDKKIVEKILISIPHKIKTLLKMSFNQSSNYNLRIKNMGKTLEIKRILEVYLNILHVASARRQVTCRRIVNIIENHNVSTVRNLDMWRRTTTTKISI</sequence>
<comment type="caution">
    <text evidence="1">The sequence shown here is derived from an EMBL/GenBank/DDBJ whole genome shotgun (WGS) entry which is preliminary data.</text>
</comment>
<keyword evidence="2" id="KW-1185">Reference proteome</keyword>
<dbReference type="Proteomes" id="UP000257109">
    <property type="component" value="Unassembled WGS sequence"/>
</dbReference>
<feature type="non-terminal residue" evidence="1">
    <location>
        <position position="1"/>
    </location>
</feature>
<evidence type="ECO:0000313" key="2">
    <source>
        <dbReference type="Proteomes" id="UP000257109"/>
    </source>
</evidence>
<protein>
    <submittedName>
        <fullName evidence="1">Uncharacterized protein</fullName>
    </submittedName>
</protein>
<dbReference type="EMBL" id="QJKJ01004786">
    <property type="protein sequence ID" value="RDX92777.1"/>
    <property type="molecule type" value="Genomic_DNA"/>
</dbReference>
<gene>
    <name evidence="1" type="ORF">CR513_25053</name>
</gene>
<dbReference type="AlphaFoldDB" id="A0A371GQD5"/>
<reference evidence="1" key="1">
    <citation type="submission" date="2018-05" db="EMBL/GenBank/DDBJ databases">
        <title>Draft genome of Mucuna pruriens seed.</title>
        <authorList>
            <person name="Nnadi N.E."/>
            <person name="Vos R."/>
            <person name="Hasami M.H."/>
            <person name="Devisetty U.K."/>
            <person name="Aguiy J.C."/>
        </authorList>
    </citation>
    <scope>NUCLEOTIDE SEQUENCE [LARGE SCALE GENOMIC DNA]</scope>
    <source>
        <strain evidence="1">JCA_2017</strain>
    </source>
</reference>
<name>A0A371GQD5_MUCPR</name>
<evidence type="ECO:0000313" key="1">
    <source>
        <dbReference type="EMBL" id="RDX92777.1"/>
    </source>
</evidence>
<organism evidence="1 2">
    <name type="scientific">Mucuna pruriens</name>
    <name type="common">Velvet bean</name>
    <name type="synonym">Dolichos pruriens</name>
    <dbReference type="NCBI Taxonomy" id="157652"/>
    <lineage>
        <taxon>Eukaryota</taxon>
        <taxon>Viridiplantae</taxon>
        <taxon>Streptophyta</taxon>
        <taxon>Embryophyta</taxon>
        <taxon>Tracheophyta</taxon>
        <taxon>Spermatophyta</taxon>
        <taxon>Magnoliopsida</taxon>
        <taxon>eudicotyledons</taxon>
        <taxon>Gunneridae</taxon>
        <taxon>Pentapetalae</taxon>
        <taxon>rosids</taxon>
        <taxon>fabids</taxon>
        <taxon>Fabales</taxon>
        <taxon>Fabaceae</taxon>
        <taxon>Papilionoideae</taxon>
        <taxon>50 kb inversion clade</taxon>
        <taxon>NPAAA clade</taxon>
        <taxon>indigoferoid/millettioid clade</taxon>
        <taxon>Phaseoleae</taxon>
        <taxon>Mucuna</taxon>
    </lineage>
</organism>